<name>A0A1I7UMG7_9PELO</name>
<dbReference type="Pfam" id="PF08544">
    <property type="entry name" value="GHMP_kinases_C"/>
    <property type="match status" value="1"/>
</dbReference>
<feature type="transmembrane region" description="Helical" evidence="1">
    <location>
        <begin position="20"/>
        <end position="40"/>
    </location>
</feature>
<proteinExistence type="predicted"/>
<keyword evidence="1" id="KW-0472">Membrane</keyword>
<dbReference type="InterPro" id="IPR013750">
    <property type="entry name" value="GHMP_kinase_C_dom"/>
</dbReference>
<dbReference type="eggNOG" id="KOG4644">
    <property type="taxonomic scope" value="Eukaryota"/>
</dbReference>
<evidence type="ECO:0000256" key="1">
    <source>
        <dbReference type="SAM" id="Phobius"/>
    </source>
</evidence>
<organism evidence="3 4">
    <name type="scientific">Caenorhabditis tropicalis</name>
    <dbReference type="NCBI Taxonomy" id="1561998"/>
    <lineage>
        <taxon>Eukaryota</taxon>
        <taxon>Metazoa</taxon>
        <taxon>Ecdysozoa</taxon>
        <taxon>Nematoda</taxon>
        <taxon>Chromadorea</taxon>
        <taxon>Rhabditida</taxon>
        <taxon>Rhabditina</taxon>
        <taxon>Rhabditomorpha</taxon>
        <taxon>Rhabditoidea</taxon>
        <taxon>Rhabditidae</taxon>
        <taxon>Peloderinae</taxon>
        <taxon>Caenorhabditis</taxon>
    </lineage>
</organism>
<dbReference type="Proteomes" id="UP000095282">
    <property type="component" value="Unplaced"/>
</dbReference>
<dbReference type="WBParaSite" id="Csp11.Scaffold630.g17444.t1">
    <property type="protein sequence ID" value="Csp11.Scaffold630.g17444.t1"/>
    <property type="gene ID" value="Csp11.Scaffold630.g17444"/>
</dbReference>
<accession>A0A1I7UMG7</accession>
<evidence type="ECO:0000313" key="3">
    <source>
        <dbReference type="Proteomes" id="UP000095282"/>
    </source>
</evidence>
<dbReference type="STRING" id="1561998.A0A1I7UMG7"/>
<reference evidence="4" key="1">
    <citation type="submission" date="2016-11" db="UniProtKB">
        <authorList>
            <consortium name="WormBaseParasite"/>
        </authorList>
    </citation>
    <scope>IDENTIFICATION</scope>
</reference>
<keyword evidence="3" id="KW-1185">Reference proteome</keyword>
<dbReference type="AlphaFoldDB" id="A0A1I7UMG7"/>
<keyword evidence="1" id="KW-0812">Transmembrane</keyword>
<protein>
    <submittedName>
        <fullName evidence="4">GHMP_kinases_C domain-containing protein</fullName>
    </submittedName>
</protein>
<evidence type="ECO:0000259" key="2">
    <source>
        <dbReference type="Pfam" id="PF08544"/>
    </source>
</evidence>
<keyword evidence="1" id="KW-1133">Transmembrane helix</keyword>
<feature type="domain" description="GHMP kinase C-terminal" evidence="2">
    <location>
        <begin position="2"/>
        <end position="56"/>
    </location>
</feature>
<evidence type="ECO:0000313" key="4">
    <source>
        <dbReference type="WBParaSite" id="Csp11.Scaffold630.g17444.t1"/>
    </source>
</evidence>
<sequence length="74" mass="8240">MTRCEPPIVTELLETLKRLSMISVGWAAGAGGGGFLYLWLSAPRDSVQQFIQSRFPKMTCHQIRIPLVPPVTLK</sequence>